<dbReference type="SMART" id="SM00116">
    <property type="entry name" value="CBS"/>
    <property type="match status" value="2"/>
</dbReference>
<dbReference type="PANTHER" id="PTHR43427:SF6">
    <property type="entry name" value="CHLORIDE CHANNEL PROTEIN CLC-E"/>
    <property type="match status" value="1"/>
</dbReference>
<keyword evidence="2" id="KW-0813">Transport</keyword>
<dbReference type="GO" id="GO:0034707">
    <property type="term" value="C:chloride channel complex"/>
    <property type="evidence" value="ECO:0007669"/>
    <property type="project" value="UniProtKB-KW"/>
</dbReference>
<feature type="transmembrane region" description="Helical" evidence="10">
    <location>
        <begin position="69"/>
        <end position="88"/>
    </location>
</feature>
<evidence type="ECO:0000259" key="11">
    <source>
        <dbReference type="PROSITE" id="PS51371"/>
    </source>
</evidence>
<dbReference type="GO" id="GO:0005254">
    <property type="term" value="F:chloride channel activity"/>
    <property type="evidence" value="ECO:0007669"/>
    <property type="project" value="UniProtKB-KW"/>
</dbReference>
<organism evidence="12">
    <name type="scientific">uncultured organism</name>
    <dbReference type="NCBI Taxonomy" id="155900"/>
    <lineage>
        <taxon>unclassified sequences</taxon>
        <taxon>environmental samples</taxon>
    </lineage>
</organism>
<comment type="subcellular location">
    <subcellularLocation>
        <location evidence="1">Membrane</location>
        <topology evidence="1">Multi-pass membrane protein</topology>
    </subcellularLocation>
</comment>
<dbReference type="AlphaFoldDB" id="A0A0G3VV07"/>
<dbReference type="EMBL" id="KP892656">
    <property type="protein sequence ID" value="AKL88135.1"/>
    <property type="molecule type" value="Genomic_DNA"/>
</dbReference>
<feature type="transmembrane region" description="Helical" evidence="10">
    <location>
        <begin position="241"/>
        <end position="267"/>
    </location>
</feature>
<evidence type="ECO:0000256" key="2">
    <source>
        <dbReference type="ARBA" id="ARBA00022448"/>
    </source>
</evidence>
<dbReference type="SUPFAM" id="SSF54631">
    <property type="entry name" value="CBS-domain pair"/>
    <property type="match status" value="1"/>
</dbReference>
<dbReference type="PRINTS" id="PR00762">
    <property type="entry name" value="CLCHANNEL"/>
</dbReference>
<reference evidence="12" key="1">
    <citation type="journal article" date="2015" name="Front. Microbiol.">
        <title>Identification of novel esterase-active enzymes from hot environments by use of the host bacterium Thermus thermophilus.</title>
        <authorList>
            <person name="Leis B."/>
            <person name="Angelov A."/>
            <person name="Mientus M."/>
            <person name="Li H."/>
            <person name="Pham V.T."/>
            <person name="Lauinger B."/>
            <person name="Bongen P."/>
            <person name="Pietruszka J."/>
            <person name="Goncalves L.G."/>
            <person name="Santos H."/>
            <person name="Liebl W."/>
        </authorList>
    </citation>
    <scope>NUCLEOTIDE SEQUENCE</scope>
</reference>
<evidence type="ECO:0000256" key="9">
    <source>
        <dbReference type="ARBA" id="ARBA00023303"/>
    </source>
</evidence>
<evidence type="ECO:0000256" key="10">
    <source>
        <dbReference type="SAM" id="Phobius"/>
    </source>
</evidence>
<keyword evidence="4 10" id="KW-1133">Transmembrane helix</keyword>
<feature type="transmembrane region" description="Helical" evidence="10">
    <location>
        <begin position="12"/>
        <end position="37"/>
    </location>
</feature>
<proteinExistence type="predicted"/>
<dbReference type="Pfam" id="PF00654">
    <property type="entry name" value="Voltage_CLC"/>
    <property type="match status" value="1"/>
</dbReference>
<evidence type="ECO:0000256" key="1">
    <source>
        <dbReference type="ARBA" id="ARBA00004141"/>
    </source>
</evidence>
<evidence type="ECO:0000256" key="5">
    <source>
        <dbReference type="ARBA" id="ARBA00023065"/>
    </source>
</evidence>
<name>A0A0G3VV07_9ZZZZ</name>
<evidence type="ECO:0000256" key="8">
    <source>
        <dbReference type="ARBA" id="ARBA00023214"/>
    </source>
</evidence>
<protein>
    <submittedName>
        <fullName evidence="12">Voltage-gated chloride channel</fullName>
    </submittedName>
</protein>
<evidence type="ECO:0000256" key="7">
    <source>
        <dbReference type="ARBA" id="ARBA00023173"/>
    </source>
</evidence>
<sequence length="589" mass="63909">MKLSSWPYFEKWIFLGFIIGILIGVFSISFTLLLNFLETIFLKDILQTTIPKPLGEGGNLNYTFVSGRFIFFPLIVGLGGLISGILIYKLSPETAGGGVDFAIESYHKLQGKIRKRVPFVELFSSTIILGSGGSAGDLGPMGLIGGGLGSVISQYFGLTPEDTRKAVAIGIGAGVGSIFKAPIGGALLAAEILYRRDLEPDVILPSMIASATAYSIYGSVVGFEPLFGIYPFHFSPLRLPLYALLGIIIGILSILFVKIYSSISFLFKKMKIKSMFKPAIGGLITGGLILIFPEVIGTGYGWDDILEFGNFSSIKTYGIPIIIFLFILAIAKMVSSSFTIGSGGSGGIEAPAFEIGAFIGAGVGMIFHNLLPSLVPYVAPFVVIGMLTMFGGPAKAPISVMIIITEMTSSLQLLPGEMIAVALAYVINGKYTLYPAQYPTRKDSPAHKSEYEIPVMLGIKINECPLTELKVYSTDDIKEVSKKMEEEGYLSLPVVDRNNTFIGIIYYRDIVDKKGEVINYTIRGVPYLSPNANLEDAWEVISRTKSRWVAVVENGKLKGVVTVESLLDRYEKEVMKIKGKNEGNTEHST</sequence>
<feature type="transmembrane region" description="Helical" evidence="10">
    <location>
        <begin position="279"/>
        <end position="302"/>
    </location>
</feature>
<dbReference type="InterPro" id="IPR050368">
    <property type="entry name" value="ClC-type_chloride_channel"/>
</dbReference>
<feature type="transmembrane region" description="Helical" evidence="10">
    <location>
        <begin position="352"/>
        <end position="371"/>
    </location>
</feature>
<dbReference type="Pfam" id="PF00571">
    <property type="entry name" value="CBS"/>
    <property type="match status" value="2"/>
</dbReference>
<keyword evidence="9" id="KW-0407">Ion channel</keyword>
<feature type="domain" description="CBS" evidence="11">
    <location>
        <begin position="521"/>
        <end position="577"/>
    </location>
</feature>
<dbReference type="InterPro" id="IPR001807">
    <property type="entry name" value="ClC"/>
</dbReference>
<evidence type="ECO:0000256" key="3">
    <source>
        <dbReference type="ARBA" id="ARBA00022692"/>
    </source>
</evidence>
<feature type="transmembrane region" description="Helical" evidence="10">
    <location>
        <begin position="202"/>
        <end position="221"/>
    </location>
</feature>
<dbReference type="Gene3D" id="1.10.3080.10">
    <property type="entry name" value="Clc chloride channel"/>
    <property type="match status" value="1"/>
</dbReference>
<feature type="transmembrane region" description="Helical" evidence="10">
    <location>
        <begin position="377"/>
        <end position="404"/>
    </location>
</feature>
<dbReference type="PANTHER" id="PTHR43427">
    <property type="entry name" value="CHLORIDE CHANNEL PROTEIN CLC-E"/>
    <property type="match status" value="1"/>
</dbReference>
<feature type="transmembrane region" description="Helical" evidence="10">
    <location>
        <begin position="314"/>
        <end position="331"/>
    </location>
</feature>
<evidence type="ECO:0000313" key="12">
    <source>
        <dbReference type="EMBL" id="AKL88135.1"/>
    </source>
</evidence>
<feature type="domain" description="CBS" evidence="11">
    <location>
        <begin position="461"/>
        <end position="520"/>
    </location>
</feature>
<accession>A0A0G3VV07</accession>
<dbReference type="CDD" id="cd00400">
    <property type="entry name" value="Voltage_gated_ClC"/>
    <property type="match status" value="1"/>
</dbReference>
<dbReference type="SUPFAM" id="SSF81340">
    <property type="entry name" value="Clc chloride channel"/>
    <property type="match status" value="1"/>
</dbReference>
<keyword evidence="5" id="KW-0406">Ion transport</keyword>
<keyword evidence="6 10" id="KW-0472">Membrane</keyword>
<evidence type="ECO:0000256" key="4">
    <source>
        <dbReference type="ARBA" id="ARBA00022989"/>
    </source>
</evidence>
<dbReference type="Gene3D" id="3.10.580.10">
    <property type="entry name" value="CBS-domain"/>
    <property type="match status" value="2"/>
</dbReference>
<keyword evidence="7" id="KW-0869">Chloride channel</keyword>
<dbReference type="InterPro" id="IPR014743">
    <property type="entry name" value="Cl-channel_core"/>
</dbReference>
<dbReference type="InterPro" id="IPR000644">
    <property type="entry name" value="CBS_dom"/>
</dbReference>
<keyword evidence="8" id="KW-0868">Chloride</keyword>
<keyword evidence="3 10" id="KW-0812">Transmembrane</keyword>
<feature type="transmembrane region" description="Helical" evidence="10">
    <location>
        <begin position="166"/>
        <end position="190"/>
    </location>
</feature>
<dbReference type="InterPro" id="IPR046342">
    <property type="entry name" value="CBS_dom_sf"/>
</dbReference>
<dbReference type="PROSITE" id="PS51371">
    <property type="entry name" value="CBS"/>
    <property type="match status" value="2"/>
</dbReference>
<evidence type="ECO:0000256" key="6">
    <source>
        <dbReference type="ARBA" id="ARBA00023136"/>
    </source>
</evidence>